<proteinExistence type="predicted"/>
<dbReference type="PANTHER" id="PTHR22774">
    <property type="entry name" value="CHOREIN N-TERMINAL DOMAIN-CONTAINING PROTEIN"/>
    <property type="match status" value="1"/>
</dbReference>
<name>A0A226E5X9_FOLCA</name>
<dbReference type="OMA" id="PHTRHPN"/>
<keyword evidence="4" id="KW-1185">Reference proteome</keyword>
<organism evidence="3 4">
    <name type="scientific">Folsomia candida</name>
    <name type="common">Springtail</name>
    <dbReference type="NCBI Taxonomy" id="158441"/>
    <lineage>
        <taxon>Eukaryota</taxon>
        <taxon>Metazoa</taxon>
        <taxon>Ecdysozoa</taxon>
        <taxon>Arthropoda</taxon>
        <taxon>Hexapoda</taxon>
        <taxon>Collembola</taxon>
        <taxon>Entomobryomorpha</taxon>
        <taxon>Isotomoidea</taxon>
        <taxon>Isotomidae</taxon>
        <taxon>Proisotominae</taxon>
        <taxon>Folsomia</taxon>
    </lineage>
</organism>
<feature type="region of interest" description="Disordered" evidence="2">
    <location>
        <begin position="403"/>
        <end position="424"/>
    </location>
</feature>
<dbReference type="Proteomes" id="UP000198287">
    <property type="component" value="Unassembled WGS sequence"/>
</dbReference>
<dbReference type="EMBL" id="LNIX01000006">
    <property type="protein sequence ID" value="OXA53065.1"/>
    <property type="molecule type" value="Genomic_DNA"/>
</dbReference>
<dbReference type="Pfam" id="PF24917">
    <property type="entry name" value="BLTP3A_B"/>
    <property type="match status" value="1"/>
</dbReference>
<comment type="caution">
    <text evidence="3">The sequence shown here is derived from an EMBL/GenBank/DDBJ whole genome shotgun (WGS) entry which is preliminary data.</text>
</comment>
<feature type="region of interest" description="Disordered" evidence="2">
    <location>
        <begin position="851"/>
        <end position="875"/>
    </location>
</feature>
<dbReference type="AlphaFoldDB" id="A0A226E5X9"/>
<gene>
    <name evidence="3" type="ORF">Fcan01_12625</name>
</gene>
<dbReference type="OrthoDB" id="43807at2759"/>
<protein>
    <submittedName>
        <fullName evidence="3">UHRF1-binding protein 1-like</fullName>
    </submittedName>
</protein>
<reference evidence="3 4" key="1">
    <citation type="submission" date="2015-12" db="EMBL/GenBank/DDBJ databases">
        <title>The genome of Folsomia candida.</title>
        <authorList>
            <person name="Faddeeva A."/>
            <person name="Derks M.F."/>
            <person name="Anvar Y."/>
            <person name="Smit S."/>
            <person name="Van Straalen N."/>
            <person name="Roelofs D."/>
        </authorList>
    </citation>
    <scope>NUCLEOTIDE SEQUENCE [LARGE SCALE GENOMIC DNA]</scope>
    <source>
        <strain evidence="3 4">VU population</strain>
        <tissue evidence="3">Whole body</tissue>
    </source>
</reference>
<evidence type="ECO:0000313" key="3">
    <source>
        <dbReference type="EMBL" id="OXA53065.1"/>
    </source>
</evidence>
<evidence type="ECO:0000313" key="4">
    <source>
        <dbReference type="Proteomes" id="UP000198287"/>
    </source>
</evidence>
<dbReference type="InterPro" id="IPR026728">
    <property type="entry name" value="BLTP3A/B"/>
</dbReference>
<accession>A0A226E5X9</accession>
<evidence type="ECO:0000256" key="2">
    <source>
        <dbReference type="SAM" id="MobiDB-lite"/>
    </source>
</evidence>
<dbReference type="PANTHER" id="PTHR22774:SF11">
    <property type="entry name" value="CHOREIN N-TERMINAL DOMAIN-CONTAINING PROTEIN"/>
    <property type="match status" value="1"/>
</dbReference>
<sequence length="1278" mass="143839">MAGIIKNQILKHLSRYVKKLSSDRINVSTLKGEGELTDLELDEEVLTELLALPIWMKIKKAHCNRARLMIQWTKLKSIPIRLILDTIEIQIEACEELRPVVTAQTSHLTLPTAGKYGFVNKVVDGITVTVEAVEIRFFSKAFESKVQISRIRVESKSPQWKKVELPHTRLKDLEKGELLIFKEIEWQTLRLEAQSTKEKHLAPLRLLANQTKARVVIKKKLSDCAVIGCRLTLILDDLLWVLTDSQILAAAHFMSSLSGLVKQATEMVQAVKAARKLESLNEYRAQEFHAASAQNRTPHSEASRIFDAFDVKETSYHLICEKIDLHFCDDPGGGRSNHPDLVDGGAGQVQLTQFIVDFYPYHLAKAERKHWFKYADNDLNHWLKQALTSFHAQMMDLFPRSTGGSNLSSPMEGENISSPRKYSSANSDIVSSRLSEQMSKLMSTCLVVKIRDICMYKVTTSSKETPTPFISSYLERPKDISAVNMEFTWFYNPGGISFPCPSPKFYTQVNPLQIHLDVCTILWLNSFVTNIQSSIPQLNAQQDGENGDYMDVRLELIMPKVVFEEKIRYHSYKERPTALQIQASRIIVSNYRSSETGTRSQLATAIVEIEKHFGLSDNGVSQIPSKLLLHSKGMDKVREGRRSSSHDGIHLTTDMLWTESRDVWCITVDTVWADFCVEPKFKPEFDNGGGEQKRKFRTSTTTSQSDSSLLPFVDSLPLSLWLYSEEELIDPEFSLGTRKDVKAILRTDGMCNIQLTHQQYLFLLRAAEAISEISLFLTIDTRKTYIVPRRDDSVHLIGCLPRLEISFILPCTENSDIQRENSSLDDIGPSPVPDPLSSHNTHRLLQEQVSNWNSSEEKLRTPRVPDTGGGQFTPDSPEKFYSDFAPVRSPSVAPVDSIKSTFAQGMKQGLSNIVVSFTKAGGQSTPDSEVTSLWSTDSSENNFITLDPDQDLSPFPQDEPEEAVEVAEEVIEDNSQSTGSFSIHNPYGKEDTIEINVLTISLNGLLIRQQSEGLSSSISLLCKTLLIDECGQIPWKDFQTLFATRGKKWRTGSDRKALMTEPNNAIILNFTQRIDDITFKNCLTSDEMIDALKQVKTSKCPRVNLIDRPGPESPIRKGMTMSTHPHITASIDLCDGKANEGQFITLHSSILKSAGDFFEDELPPTILPMKISVVGANIEILEDNKGPNFPATRLRLQDSIVVTRNEDGMFSLGCPCEKPKRQIKTKICNGRDVTVAGMEDMITDFKQQIMQLRQQVLELEKDKSTLANQLEQLQNSKT</sequence>
<feature type="coiled-coil region" evidence="1">
    <location>
        <begin position="1235"/>
        <end position="1276"/>
    </location>
</feature>
<evidence type="ECO:0000256" key="1">
    <source>
        <dbReference type="SAM" id="Coils"/>
    </source>
</evidence>
<keyword evidence="1" id="KW-0175">Coiled coil</keyword>